<dbReference type="CDD" id="cd01125">
    <property type="entry name" value="RepA_RSF1010_like"/>
    <property type="match status" value="1"/>
</dbReference>
<evidence type="ECO:0000313" key="2">
    <source>
        <dbReference type="Proteomes" id="UP000266934"/>
    </source>
</evidence>
<proteinExistence type="predicted"/>
<reference evidence="1 2" key="1">
    <citation type="submission" date="2018-08" db="EMBL/GenBank/DDBJ databases">
        <title>Complete genome sequencing of Blastochloris tepida GI.</title>
        <authorList>
            <person name="Tsukatani Y."/>
            <person name="Mori H."/>
        </authorList>
    </citation>
    <scope>NUCLEOTIDE SEQUENCE [LARGE SCALE GENOMIC DNA]</scope>
    <source>
        <strain evidence="1 2">GI</strain>
    </source>
</reference>
<dbReference type="AlphaFoldDB" id="A0A348FY22"/>
<name>A0A348FY22_9HYPH</name>
<evidence type="ECO:0000313" key="1">
    <source>
        <dbReference type="EMBL" id="BBF92205.1"/>
    </source>
</evidence>
<dbReference type="EMBL" id="AP018907">
    <property type="protein sequence ID" value="BBF92205.1"/>
    <property type="molecule type" value="Genomic_DNA"/>
</dbReference>
<dbReference type="SUPFAM" id="SSF52540">
    <property type="entry name" value="P-loop containing nucleoside triphosphate hydrolases"/>
    <property type="match status" value="1"/>
</dbReference>
<protein>
    <recommendedName>
        <fullName evidence="3">AAA+ ATPase domain-containing protein</fullName>
    </recommendedName>
</protein>
<dbReference type="Proteomes" id="UP000266934">
    <property type="component" value="Chromosome"/>
</dbReference>
<dbReference type="InterPro" id="IPR038724">
    <property type="entry name" value="RepA"/>
</dbReference>
<gene>
    <name evidence="1" type="ORF">BLTE_08900</name>
</gene>
<dbReference type="Gene3D" id="3.40.1360.10">
    <property type="match status" value="1"/>
</dbReference>
<dbReference type="CDD" id="cd01029">
    <property type="entry name" value="TOPRIM_primases"/>
    <property type="match status" value="1"/>
</dbReference>
<dbReference type="InterPro" id="IPR027417">
    <property type="entry name" value="P-loop_NTPase"/>
</dbReference>
<dbReference type="KEGG" id="blag:BLTE_08900"/>
<accession>A0A348FY22</accession>
<dbReference type="Pfam" id="PF13155">
    <property type="entry name" value="Toprim_2"/>
    <property type="match status" value="1"/>
</dbReference>
<sequence length="646" mass="70232">MSALPPFVADAPPIGGPKASVPHCDFADRIDQVARRLLGDPNPRHSSRDEWRYGTNGSLSVKVGGEHRGTWRDHETGTGGGVLDLIVRERGGDRKDAVEWLKAEFSDIAGRSEPAGERRIAAVYGYTDEAGELLFEVVRYAPQKDFRQRRPDGRGGHVWNLKDTRIVPYRLPETLEALALGKTVAIVEGEKDADRLAKLGIPATCNPGGAGKWRDEFGALFDGADVIILPDNDDAGRDHAERVAKSLASHAARIRVVELPDLPRKGDVSDFLNRGGTVEALLDIVEHAPPWRPKAVTRFPSIRYGDEDSAPPLRWLVKGLLPEAGLSTVYGPPGTSKTFVALDLALHVAHGRDWFERRTEPGGVLYVSGEGASGMLLRMKAWRQEKGDGTRAPFVPVPSSVNLYDEEGDVDVLIDDVKAHGAALGVPVRLIVLDTLSRMIGSGDEDKARDINMVVQRAEHVQRETGAHVLIVHHSGKDRDRGMRGSNALLGAVDASIEVSRHEESGICEGKIAKVKDGTAVAPFRYTLRQSVLGTDEDGEDITSCVVEPTDASPGESKGKRPLSATEKIALDALDEALLADGVASPTALVPQGYRAVHIETWRSHAYRRGIAEGTEEAKKKAFQRVRQSLQAKRIVGIDGDWAWRA</sequence>
<organism evidence="1 2">
    <name type="scientific">Blastochloris tepida</name>
    <dbReference type="NCBI Taxonomy" id="2233851"/>
    <lineage>
        <taxon>Bacteria</taxon>
        <taxon>Pseudomonadati</taxon>
        <taxon>Pseudomonadota</taxon>
        <taxon>Alphaproteobacteria</taxon>
        <taxon>Hyphomicrobiales</taxon>
        <taxon>Blastochloridaceae</taxon>
        <taxon>Blastochloris</taxon>
    </lineage>
</organism>
<dbReference type="InterPro" id="IPR034154">
    <property type="entry name" value="TOPRIM_DnaG/twinkle"/>
</dbReference>
<dbReference type="Gene3D" id="3.40.50.300">
    <property type="entry name" value="P-loop containing nucleotide triphosphate hydrolases"/>
    <property type="match status" value="1"/>
</dbReference>
<dbReference type="SUPFAM" id="SSF56731">
    <property type="entry name" value="DNA primase core"/>
    <property type="match status" value="1"/>
</dbReference>
<evidence type="ECO:0008006" key="3">
    <source>
        <dbReference type="Google" id="ProtNLM"/>
    </source>
</evidence>
<keyword evidence="2" id="KW-1185">Reference proteome</keyword>
<dbReference type="Pfam" id="PF13481">
    <property type="entry name" value="AAA_25"/>
    <property type="match status" value="1"/>
</dbReference>